<comment type="caution">
    <text evidence="1">The sequence shown here is derived from an EMBL/GenBank/DDBJ whole genome shotgun (WGS) entry which is preliminary data.</text>
</comment>
<gene>
    <name evidence="1" type="ORF">PMAYCL1PPCAC_14755</name>
</gene>
<feature type="non-terminal residue" evidence="1">
    <location>
        <position position="1"/>
    </location>
</feature>
<dbReference type="AlphaFoldDB" id="A0AAN5CHL2"/>
<keyword evidence="2" id="KW-1185">Reference proteome</keyword>
<dbReference type="EMBL" id="BTRK01000003">
    <property type="protein sequence ID" value="GMR44561.1"/>
    <property type="molecule type" value="Genomic_DNA"/>
</dbReference>
<organism evidence="1 2">
    <name type="scientific">Pristionchus mayeri</name>
    <dbReference type="NCBI Taxonomy" id="1317129"/>
    <lineage>
        <taxon>Eukaryota</taxon>
        <taxon>Metazoa</taxon>
        <taxon>Ecdysozoa</taxon>
        <taxon>Nematoda</taxon>
        <taxon>Chromadorea</taxon>
        <taxon>Rhabditida</taxon>
        <taxon>Rhabditina</taxon>
        <taxon>Diplogasteromorpha</taxon>
        <taxon>Diplogasteroidea</taxon>
        <taxon>Neodiplogasteridae</taxon>
        <taxon>Pristionchus</taxon>
    </lineage>
</organism>
<accession>A0AAN5CHL2</accession>
<evidence type="ECO:0000313" key="1">
    <source>
        <dbReference type="EMBL" id="GMR44561.1"/>
    </source>
</evidence>
<protein>
    <submittedName>
        <fullName evidence="1">Uncharacterized protein</fullName>
    </submittedName>
</protein>
<reference evidence="2" key="1">
    <citation type="submission" date="2022-10" db="EMBL/GenBank/DDBJ databases">
        <title>Genome assembly of Pristionchus species.</title>
        <authorList>
            <person name="Yoshida K."/>
            <person name="Sommer R.J."/>
        </authorList>
    </citation>
    <scope>NUCLEOTIDE SEQUENCE [LARGE SCALE GENOMIC DNA]</scope>
    <source>
        <strain evidence="2">RS5460</strain>
    </source>
</reference>
<dbReference type="Proteomes" id="UP001328107">
    <property type="component" value="Unassembled WGS sequence"/>
</dbReference>
<name>A0AAN5CHL2_9BILA</name>
<sequence length="71" mass="7890">VAHQREQVYGIDLLALSVLDSPSSIPLLHDGEVEVISIAALVDDEERETRGEGRVWRHLVVETESRWSGAP</sequence>
<evidence type="ECO:0000313" key="2">
    <source>
        <dbReference type="Proteomes" id="UP001328107"/>
    </source>
</evidence>
<proteinExistence type="predicted"/>